<evidence type="ECO:0000256" key="1">
    <source>
        <dbReference type="SAM" id="MobiDB-lite"/>
    </source>
</evidence>
<feature type="compositionally biased region" description="Acidic residues" evidence="1">
    <location>
        <begin position="80"/>
        <end position="89"/>
    </location>
</feature>
<reference evidence="3" key="1">
    <citation type="journal article" date="2018" name="Nat. Microbiol.">
        <title>Leveraging single-cell genomics to expand the fungal tree of life.</title>
        <authorList>
            <person name="Ahrendt S.R."/>
            <person name="Quandt C.A."/>
            <person name="Ciobanu D."/>
            <person name="Clum A."/>
            <person name="Salamov A."/>
            <person name="Andreopoulos B."/>
            <person name="Cheng J.F."/>
            <person name="Woyke T."/>
            <person name="Pelin A."/>
            <person name="Henrissat B."/>
            <person name="Reynolds N.K."/>
            <person name="Benny G.L."/>
            <person name="Smith M.E."/>
            <person name="James T.Y."/>
            <person name="Grigoriev I.V."/>
        </authorList>
    </citation>
    <scope>NUCLEOTIDE SEQUENCE [LARGE SCALE GENOMIC DNA]</scope>
</reference>
<feature type="compositionally biased region" description="Low complexity" evidence="1">
    <location>
        <begin position="202"/>
        <end position="218"/>
    </location>
</feature>
<evidence type="ECO:0000313" key="2">
    <source>
        <dbReference type="EMBL" id="RKO93685.1"/>
    </source>
</evidence>
<dbReference type="EMBL" id="KZ994150">
    <property type="protein sequence ID" value="RKO93685.1"/>
    <property type="molecule type" value="Genomic_DNA"/>
</dbReference>
<accession>A0A4P9WN57</accession>
<protein>
    <submittedName>
        <fullName evidence="2">Uncharacterized protein</fullName>
    </submittedName>
</protein>
<gene>
    <name evidence="2" type="ORF">BDK51DRAFT_28834</name>
</gene>
<proteinExistence type="predicted"/>
<organism evidence="2 3">
    <name type="scientific">Blyttiomyces helicus</name>
    <dbReference type="NCBI Taxonomy" id="388810"/>
    <lineage>
        <taxon>Eukaryota</taxon>
        <taxon>Fungi</taxon>
        <taxon>Fungi incertae sedis</taxon>
        <taxon>Chytridiomycota</taxon>
        <taxon>Chytridiomycota incertae sedis</taxon>
        <taxon>Chytridiomycetes</taxon>
        <taxon>Chytridiomycetes incertae sedis</taxon>
        <taxon>Blyttiomyces</taxon>
    </lineage>
</organism>
<feature type="region of interest" description="Disordered" evidence="1">
    <location>
        <begin position="202"/>
        <end position="229"/>
    </location>
</feature>
<dbReference type="AlphaFoldDB" id="A0A4P9WN57"/>
<name>A0A4P9WN57_9FUNG</name>
<dbReference type="Proteomes" id="UP000269721">
    <property type="component" value="Unassembled WGS sequence"/>
</dbReference>
<feature type="region of interest" description="Disordered" evidence="1">
    <location>
        <begin position="65"/>
        <end position="89"/>
    </location>
</feature>
<evidence type="ECO:0000313" key="3">
    <source>
        <dbReference type="Proteomes" id="UP000269721"/>
    </source>
</evidence>
<keyword evidence="3" id="KW-1185">Reference proteome</keyword>
<sequence length="242" mass="25782">MKLSHLTAARKIQALADHVKEFISKAQYEANDESSSSDTFVDAVTVDSSPPLRWIPKRRIARPRGRFAKRGPRAVGKREDEDEEGADDESVCEGLFGADRYAPTTMPSADVEVVVQSRGLFGGAAGAEARAEATFGFGESPPSSSRFARSCFLPRPHIRFDADSAGHAAPLSTFKPLSPLASTLTSASAFGHDSLFASSSTSSGIASAPSASTSTAAARKGQTRKKKLDVPYSALHQMYQEV</sequence>